<dbReference type="RefSeq" id="XP_002787163.1">
    <property type="nucleotide sequence ID" value="XM_002787117.1"/>
</dbReference>
<dbReference type="GeneID" id="9049447"/>
<evidence type="ECO:0000256" key="1">
    <source>
        <dbReference type="SAM" id="MobiDB-lite"/>
    </source>
</evidence>
<name>C5K984_PERM5</name>
<keyword evidence="3" id="KW-1185">Reference proteome</keyword>
<accession>C5K984</accession>
<feature type="non-terminal residue" evidence="2">
    <location>
        <position position="104"/>
    </location>
</feature>
<feature type="compositionally biased region" description="Polar residues" evidence="1">
    <location>
        <begin position="10"/>
        <end position="21"/>
    </location>
</feature>
<dbReference type="EMBL" id="GG671405">
    <property type="protein sequence ID" value="EER18959.1"/>
    <property type="molecule type" value="Genomic_DNA"/>
</dbReference>
<feature type="compositionally biased region" description="Basic and acidic residues" evidence="1">
    <location>
        <begin position="63"/>
        <end position="72"/>
    </location>
</feature>
<organism evidence="3">
    <name type="scientific">Perkinsus marinus (strain ATCC 50983 / TXsc)</name>
    <dbReference type="NCBI Taxonomy" id="423536"/>
    <lineage>
        <taxon>Eukaryota</taxon>
        <taxon>Sar</taxon>
        <taxon>Alveolata</taxon>
        <taxon>Perkinsozoa</taxon>
        <taxon>Perkinsea</taxon>
        <taxon>Perkinsida</taxon>
        <taxon>Perkinsidae</taxon>
        <taxon>Perkinsus</taxon>
    </lineage>
</organism>
<evidence type="ECO:0000313" key="3">
    <source>
        <dbReference type="Proteomes" id="UP000007800"/>
    </source>
</evidence>
<sequence length="104" mass="10806">MPPSGLSGGPFQNQGSGSFANQGGPPVPAAFGGQADFPNQQSSSQPPQPNQLLSGGYGGAQTEGRDEQRMADCAEFSSPPHFVRCSVSKFPNSLNVRSKTKIPI</sequence>
<dbReference type="InParanoid" id="C5K984"/>
<protein>
    <submittedName>
        <fullName evidence="2">Uncharacterized protein</fullName>
    </submittedName>
</protein>
<dbReference type="Proteomes" id="UP000007800">
    <property type="component" value="Unassembled WGS sequence"/>
</dbReference>
<feature type="region of interest" description="Disordered" evidence="1">
    <location>
        <begin position="1"/>
        <end position="73"/>
    </location>
</feature>
<proteinExistence type="predicted"/>
<reference evidence="2 3" key="1">
    <citation type="submission" date="2008-07" db="EMBL/GenBank/DDBJ databases">
        <authorList>
            <person name="El-Sayed N."/>
            <person name="Caler E."/>
            <person name="Inman J."/>
            <person name="Amedeo P."/>
            <person name="Hass B."/>
            <person name="Wortman J."/>
        </authorList>
    </citation>
    <scope>NUCLEOTIDE SEQUENCE [LARGE SCALE GENOMIC DNA]</scope>
    <source>
        <strain evidence="3">ATCC 50983 / TXsc</strain>
    </source>
</reference>
<gene>
    <name evidence="2" type="ORF">Pmar_PMAR028802</name>
</gene>
<feature type="compositionally biased region" description="Low complexity" evidence="1">
    <location>
        <begin position="38"/>
        <end position="54"/>
    </location>
</feature>
<evidence type="ECO:0000313" key="2">
    <source>
        <dbReference type="EMBL" id="EER18959.1"/>
    </source>
</evidence>
<dbReference type="AlphaFoldDB" id="C5K984"/>